<evidence type="ECO:0000256" key="5">
    <source>
        <dbReference type="ARBA" id="ARBA00022840"/>
    </source>
</evidence>
<dbReference type="GO" id="GO:0004594">
    <property type="term" value="F:pantothenate kinase activity"/>
    <property type="evidence" value="ECO:0007669"/>
    <property type="project" value="UniProtKB-EC"/>
</dbReference>
<feature type="binding site" evidence="7">
    <location>
        <position position="137"/>
    </location>
    <ligand>
        <name>ATP</name>
        <dbReference type="ChEBI" id="CHEBI:30616"/>
    </ligand>
</feature>
<comment type="subcellular location">
    <subcellularLocation>
        <location evidence="7">Cytoplasm</location>
    </subcellularLocation>
</comment>
<dbReference type="PANTHER" id="PTHR12280:SF20">
    <property type="entry name" value="4'-PHOSPHOPANTETHEINE PHOSPHATASE"/>
    <property type="match status" value="1"/>
</dbReference>
<dbReference type="PANTHER" id="PTHR12280">
    <property type="entry name" value="PANTOTHENATE KINASE"/>
    <property type="match status" value="1"/>
</dbReference>
<dbReference type="InterPro" id="IPR011602">
    <property type="entry name" value="Type_II_PanK_bac"/>
</dbReference>
<keyword evidence="2 7" id="KW-0808">Transferase</keyword>
<evidence type="ECO:0000256" key="3">
    <source>
        <dbReference type="ARBA" id="ARBA00022741"/>
    </source>
</evidence>
<dbReference type="Pfam" id="PF03630">
    <property type="entry name" value="Fumble"/>
    <property type="match status" value="1"/>
</dbReference>
<keyword evidence="9" id="KW-1185">Reference proteome</keyword>
<dbReference type="SUPFAM" id="SSF53067">
    <property type="entry name" value="Actin-like ATPase domain"/>
    <property type="match status" value="1"/>
</dbReference>
<feature type="active site" description="Proton acceptor" evidence="7">
    <location>
        <position position="70"/>
    </location>
</feature>
<name>A0ABZ3ECT4_9STAP</name>
<comment type="pathway">
    <text evidence="7">Cofactor biosynthesis; coenzyme A biosynthesis; CoA from (R)-pantothenate: step 1/5.</text>
</comment>
<evidence type="ECO:0000256" key="4">
    <source>
        <dbReference type="ARBA" id="ARBA00022777"/>
    </source>
</evidence>
<keyword evidence="5 7" id="KW-0067">ATP-binding</keyword>
<dbReference type="NCBIfam" id="TIGR00555">
    <property type="entry name" value="panK_eukar"/>
    <property type="match status" value="1"/>
</dbReference>
<gene>
    <name evidence="7 8" type="primary">coaW</name>
    <name evidence="8" type="ORF">QQM35_00345</name>
</gene>
<sequence>MKIGVDAGGTLIKIVKEQNGERQYETMLTTEIDKVINWLNQQQCEDINLTGGQAASISSKLDCASNVHVEFDASSKGLEMLLNEQGHHLTDYIFANVGTGTSLHYTDGKSQQRVGGVGTGGGMIQGLGYLLTGIDDYTQLTNLAQQGDREIIDLKVKHVYQGSEPPISGDLTAANFGHVLHHLDKTFTDADKLASVIGVVGEVVTTMAITLAREYQTKNVAYIGSSFSNNQLLREVVENYTVLRGFTPYYIEHGAFSGALGSIHLSK</sequence>
<dbReference type="InterPro" id="IPR004567">
    <property type="entry name" value="Type_II_PanK"/>
</dbReference>
<comment type="function">
    <text evidence="7">Catalyzes the phosphorylation of pantothenate (Pan), the first step in CoA biosynthesis.</text>
</comment>
<evidence type="ECO:0000313" key="8">
    <source>
        <dbReference type="EMBL" id="XAF70609.1"/>
    </source>
</evidence>
<reference evidence="8 9" key="1">
    <citation type="journal article" date="2024" name="Pathogens">
        <title>Staphylococcus hsinchuensis sp. nov., Isolated from Soymilk.</title>
        <authorList>
            <person name="Wang Y.T."/>
            <person name="Lin Y.C."/>
            <person name="Hsieh Y.H."/>
            <person name="Lin Y.T."/>
            <person name="Hamada M."/>
            <person name="Chen C.C."/>
            <person name="Liou J.S."/>
            <person name="Lee A.Y."/>
            <person name="Zhang W.L."/>
            <person name="Chen Y.T."/>
            <person name="Huang C.H."/>
        </authorList>
    </citation>
    <scope>NUCLEOTIDE SEQUENCE [LARGE SCALE GENOMIC DNA]</scope>
    <source>
        <strain evidence="8 9">H164</strain>
    </source>
</reference>
<dbReference type="Proteomes" id="UP001436297">
    <property type="component" value="Chromosome"/>
</dbReference>
<accession>A0ABZ3ECT4</accession>
<evidence type="ECO:0000256" key="6">
    <source>
        <dbReference type="ARBA" id="ARBA00022993"/>
    </source>
</evidence>
<dbReference type="NCBIfam" id="NF009842">
    <property type="entry name" value="PRK13317.1"/>
    <property type="match status" value="1"/>
</dbReference>
<dbReference type="EC" id="2.7.1.33" evidence="7"/>
<dbReference type="Gene3D" id="3.30.420.40">
    <property type="match status" value="1"/>
</dbReference>
<evidence type="ECO:0000313" key="9">
    <source>
        <dbReference type="Proteomes" id="UP001436297"/>
    </source>
</evidence>
<keyword evidence="1 7" id="KW-0963">Cytoplasm</keyword>
<evidence type="ECO:0000256" key="2">
    <source>
        <dbReference type="ARBA" id="ARBA00022679"/>
    </source>
</evidence>
<comment type="catalytic activity">
    <reaction evidence="7">
        <text>(R)-pantothenate + ATP = (R)-4'-phosphopantothenate + ADP + H(+)</text>
        <dbReference type="Rhea" id="RHEA:16373"/>
        <dbReference type="ChEBI" id="CHEBI:10986"/>
        <dbReference type="ChEBI" id="CHEBI:15378"/>
        <dbReference type="ChEBI" id="CHEBI:29032"/>
        <dbReference type="ChEBI" id="CHEBI:30616"/>
        <dbReference type="ChEBI" id="CHEBI:456216"/>
        <dbReference type="EC" id="2.7.1.33"/>
    </reaction>
</comment>
<keyword evidence="4 7" id="KW-0418">Kinase</keyword>
<dbReference type="RefSeq" id="WP_251518194.1">
    <property type="nucleotide sequence ID" value="NZ_CP128355.1"/>
</dbReference>
<dbReference type="EMBL" id="CP128355">
    <property type="protein sequence ID" value="XAF70609.1"/>
    <property type="molecule type" value="Genomic_DNA"/>
</dbReference>
<protein>
    <recommendedName>
        <fullName evidence="7">Type II pantothenate kinase</fullName>
        <ecNumber evidence="7">2.7.1.33</ecNumber>
    </recommendedName>
    <alternativeName>
        <fullName evidence="7">PanK-II</fullName>
    </alternativeName>
    <alternativeName>
        <fullName evidence="7">Pantothenic acid kinase</fullName>
    </alternativeName>
</protein>
<evidence type="ECO:0000256" key="7">
    <source>
        <dbReference type="HAMAP-Rule" id="MF_01273"/>
    </source>
</evidence>
<keyword evidence="6 7" id="KW-0173">Coenzyme A biosynthesis</keyword>
<organism evidence="8 9">
    <name type="scientific">Staphylococcus hsinchuensis</name>
    <dbReference type="NCBI Taxonomy" id="3051183"/>
    <lineage>
        <taxon>Bacteria</taxon>
        <taxon>Bacillati</taxon>
        <taxon>Bacillota</taxon>
        <taxon>Bacilli</taxon>
        <taxon>Bacillales</taxon>
        <taxon>Staphylococcaceae</taxon>
        <taxon>Staphylococcus</taxon>
    </lineage>
</organism>
<comment type="similarity">
    <text evidence="7">Belongs to the type II pantothenate kinase family.</text>
</comment>
<dbReference type="CDD" id="cd24085">
    <property type="entry name" value="ASKHA_NBD_PanK-II_bac"/>
    <property type="match status" value="1"/>
</dbReference>
<keyword evidence="3 7" id="KW-0547">Nucleotide-binding</keyword>
<feature type="binding site" evidence="7">
    <location>
        <begin position="121"/>
        <end position="125"/>
    </location>
    <ligand>
        <name>ATP</name>
        <dbReference type="ChEBI" id="CHEBI:30616"/>
    </ligand>
</feature>
<feature type="binding site" evidence="7">
    <location>
        <position position="99"/>
    </location>
    <ligand>
        <name>ATP</name>
        <dbReference type="ChEBI" id="CHEBI:30616"/>
    </ligand>
</feature>
<dbReference type="PIRSF" id="PIRSF036940">
    <property type="entry name" value="PanK_bac_aCoA"/>
    <property type="match status" value="1"/>
</dbReference>
<comment type="subunit">
    <text evidence="7">Homodimer.</text>
</comment>
<dbReference type="InterPro" id="IPR043129">
    <property type="entry name" value="ATPase_NBD"/>
</dbReference>
<feature type="binding site" evidence="7">
    <location>
        <begin position="6"/>
        <end position="13"/>
    </location>
    <ligand>
        <name>ATP</name>
        <dbReference type="ChEBI" id="CHEBI:30616"/>
    </ligand>
</feature>
<feature type="binding site" evidence="7">
    <location>
        <position position="225"/>
    </location>
    <ligand>
        <name>ATP</name>
        <dbReference type="ChEBI" id="CHEBI:30616"/>
    </ligand>
</feature>
<evidence type="ECO:0000256" key="1">
    <source>
        <dbReference type="ARBA" id="ARBA00022490"/>
    </source>
</evidence>
<dbReference type="HAMAP" id="MF_01273">
    <property type="entry name" value="Pantothen_kinase_2"/>
    <property type="match status" value="1"/>
</dbReference>
<proteinExistence type="inferred from homology"/>